<name>A0A2B7Z4P0_POLH7</name>
<dbReference type="STRING" id="1447883.A0A2B7Z4P0"/>
<dbReference type="OrthoDB" id="3250044at2759"/>
<evidence type="ECO:0008006" key="3">
    <source>
        <dbReference type="Google" id="ProtNLM"/>
    </source>
</evidence>
<evidence type="ECO:0000313" key="1">
    <source>
        <dbReference type="EMBL" id="PGH28203.1"/>
    </source>
</evidence>
<proteinExistence type="predicted"/>
<protein>
    <recommendedName>
        <fullName evidence="3">Aminoglycoside phosphotransferase domain-containing protein</fullName>
    </recommendedName>
</protein>
<dbReference type="Proteomes" id="UP000224634">
    <property type="component" value="Unassembled WGS sequence"/>
</dbReference>
<evidence type="ECO:0000313" key="2">
    <source>
        <dbReference type="Proteomes" id="UP000224634"/>
    </source>
</evidence>
<comment type="caution">
    <text evidence="1">The sequence shown here is derived from an EMBL/GenBank/DDBJ whole genome shotgun (WGS) entry which is preliminary data.</text>
</comment>
<sequence length="115" mass="12841">MDFVEGRTVEECWEHLSGAERVDFVTQVASMITTLHSIPVPQQQQPGPVGCRTCLARGCWFVDMGAGPFGSKEDLEAWFNRRLTICKNFKQAPEALPPSTLTSWSSRTTILRLAI</sequence>
<organism evidence="1 2">
    <name type="scientific">Polytolypa hystricis (strain UAMH7299)</name>
    <dbReference type="NCBI Taxonomy" id="1447883"/>
    <lineage>
        <taxon>Eukaryota</taxon>
        <taxon>Fungi</taxon>
        <taxon>Dikarya</taxon>
        <taxon>Ascomycota</taxon>
        <taxon>Pezizomycotina</taxon>
        <taxon>Eurotiomycetes</taxon>
        <taxon>Eurotiomycetidae</taxon>
        <taxon>Onygenales</taxon>
        <taxon>Onygenales incertae sedis</taxon>
        <taxon>Polytolypa</taxon>
    </lineage>
</organism>
<dbReference type="EMBL" id="PDNA01000001">
    <property type="protein sequence ID" value="PGH28203.1"/>
    <property type="molecule type" value="Genomic_DNA"/>
</dbReference>
<gene>
    <name evidence="1" type="ORF">AJ80_00093</name>
</gene>
<reference evidence="1 2" key="1">
    <citation type="submission" date="2017-10" db="EMBL/GenBank/DDBJ databases">
        <title>Comparative genomics in systemic dimorphic fungi from Ajellomycetaceae.</title>
        <authorList>
            <person name="Munoz J.F."/>
            <person name="Mcewen J.G."/>
            <person name="Clay O.K."/>
            <person name="Cuomo C.A."/>
        </authorList>
    </citation>
    <scope>NUCLEOTIDE SEQUENCE [LARGE SCALE GENOMIC DNA]</scope>
    <source>
        <strain evidence="1 2">UAMH7299</strain>
    </source>
</reference>
<accession>A0A2B7Z4P0</accession>
<dbReference type="AlphaFoldDB" id="A0A2B7Z4P0"/>
<keyword evidence="2" id="KW-1185">Reference proteome</keyword>